<evidence type="ECO:0000313" key="2">
    <source>
        <dbReference type="Proteomes" id="UP001153334"/>
    </source>
</evidence>
<accession>A0ACC2IZC1</accession>
<sequence>MANQSGDNISLSAPASPPKHILESAPGLTTEAKAVPDERLTTGPNYVTGVKLAVFVAAVALASFLVLLDIMIVSTAIPRITDTFHSLNDIGCSAPQLLTGRFYKYLNTKWTFMIFFIVFEIGSALCGAAVSSPMFIVGRFVAGFGAAGISNGSVNIVSNCAPLEKRPALIGLLIGFSLLGLVVGPLVGGAFTSLTTWRWCFYVNLPAGGVAAIPILFLNIPGDAGKPKLSTVVSKLYLYFDLTGFFLIAPAVLQLLLALQFGGHTYPWNSSQVIGLFVGSFATAVVWFFWNRYRGEDAMLPYSLVRRGDVLASGMYTALFMSAIFGATYFLPIYFQAVNGASAKLSAVYLLPMILAQLFTAVAAGGAGKFH</sequence>
<protein>
    <submittedName>
        <fullName evidence="1">Uncharacterized protein</fullName>
    </submittedName>
</protein>
<name>A0ACC2IZC1_9PEZI</name>
<gene>
    <name evidence="1" type="ORF">ONZ43_g2752</name>
</gene>
<dbReference type="EMBL" id="JAPESX010000592">
    <property type="protein sequence ID" value="KAJ8120570.1"/>
    <property type="molecule type" value="Genomic_DNA"/>
</dbReference>
<dbReference type="Proteomes" id="UP001153334">
    <property type="component" value="Unassembled WGS sequence"/>
</dbReference>
<keyword evidence="2" id="KW-1185">Reference proteome</keyword>
<comment type="caution">
    <text evidence="1">The sequence shown here is derived from an EMBL/GenBank/DDBJ whole genome shotgun (WGS) entry which is preliminary data.</text>
</comment>
<proteinExistence type="predicted"/>
<reference evidence="1" key="1">
    <citation type="submission" date="2022-11" db="EMBL/GenBank/DDBJ databases">
        <title>Genome Sequence of Nemania bipapillata.</title>
        <authorList>
            <person name="Buettner E."/>
        </authorList>
    </citation>
    <scope>NUCLEOTIDE SEQUENCE</scope>
    <source>
        <strain evidence="1">CP14</strain>
    </source>
</reference>
<evidence type="ECO:0000313" key="1">
    <source>
        <dbReference type="EMBL" id="KAJ8120570.1"/>
    </source>
</evidence>
<organism evidence="1 2">
    <name type="scientific">Nemania bipapillata</name>
    <dbReference type="NCBI Taxonomy" id="110536"/>
    <lineage>
        <taxon>Eukaryota</taxon>
        <taxon>Fungi</taxon>
        <taxon>Dikarya</taxon>
        <taxon>Ascomycota</taxon>
        <taxon>Pezizomycotina</taxon>
        <taxon>Sordariomycetes</taxon>
        <taxon>Xylariomycetidae</taxon>
        <taxon>Xylariales</taxon>
        <taxon>Xylariaceae</taxon>
        <taxon>Nemania</taxon>
    </lineage>
</organism>